<reference evidence="5" key="1">
    <citation type="submission" date="2022-11" db="UniProtKB">
        <authorList>
            <consortium name="WormBaseParasite"/>
        </authorList>
    </citation>
    <scope>IDENTIFICATION</scope>
</reference>
<accession>A0A914RZC4</accession>
<evidence type="ECO:0000313" key="4">
    <source>
        <dbReference type="Proteomes" id="UP000887564"/>
    </source>
</evidence>
<dbReference type="WBParaSite" id="PEQ_0001167801-mRNA-1">
    <property type="protein sequence ID" value="PEQ_0001167801-mRNA-1"/>
    <property type="gene ID" value="PEQ_0001167801"/>
</dbReference>
<dbReference type="InterPro" id="IPR052346">
    <property type="entry name" value="O-mannosyl-transferase_TMTC"/>
</dbReference>
<dbReference type="GO" id="GO:0030968">
    <property type="term" value="P:endoplasmic reticulum unfolded protein response"/>
    <property type="evidence" value="ECO:0007669"/>
    <property type="project" value="TreeGrafter"/>
</dbReference>
<feature type="compositionally biased region" description="Basic and acidic residues" evidence="3">
    <location>
        <begin position="7"/>
        <end position="19"/>
    </location>
</feature>
<protein>
    <submittedName>
        <fullName evidence="5">Transmembrane and TPR repeat-containing protein 3</fullName>
    </submittedName>
</protein>
<keyword evidence="1" id="KW-0677">Repeat</keyword>
<sequence length="84" mass="9657">MKHKLPSHRDADRSGEKVRSLPQITRQTSHHIPLLLVLSTICYSTNISGDFVFDDTEAIVKNPIVRDSNRWLDVLTTDFWGRPI</sequence>
<dbReference type="PANTHER" id="PTHR44227">
    <property type="match status" value="1"/>
</dbReference>
<dbReference type="PANTHER" id="PTHR44227:SF3">
    <property type="entry name" value="PROTEIN O-MANNOSYL-TRANSFERASE TMTC4"/>
    <property type="match status" value="1"/>
</dbReference>
<keyword evidence="4" id="KW-1185">Reference proteome</keyword>
<feature type="region of interest" description="Disordered" evidence="3">
    <location>
        <begin position="1"/>
        <end position="22"/>
    </location>
</feature>
<keyword evidence="2" id="KW-0802">TPR repeat</keyword>
<dbReference type="GO" id="GO:0035269">
    <property type="term" value="P:protein O-linked glycosylation via mannose"/>
    <property type="evidence" value="ECO:0007669"/>
    <property type="project" value="TreeGrafter"/>
</dbReference>
<dbReference type="GO" id="GO:0005783">
    <property type="term" value="C:endoplasmic reticulum"/>
    <property type="evidence" value="ECO:0007669"/>
    <property type="project" value="TreeGrafter"/>
</dbReference>
<evidence type="ECO:0000256" key="3">
    <source>
        <dbReference type="SAM" id="MobiDB-lite"/>
    </source>
</evidence>
<proteinExistence type="predicted"/>
<dbReference type="Proteomes" id="UP000887564">
    <property type="component" value="Unplaced"/>
</dbReference>
<name>A0A914RZC4_PAREQ</name>
<dbReference type="GO" id="GO:0000030">
    <property type="term" value="F:mannosyltransferase activity"/>
    <property type="evidence" value="ECO:0007669"/>
    <property type="project" value="TreeGrafter"/>
</dbReference>
<dbReference type="AlphaFoldDB" id="A0A914RZC4"/>
<evidence type="ECO:0000313" key="5">
    <source>
        <dbReference type="WBParaSite" id="PEQ_0001167801-mRNA-1"/>
    </source>
</evidence>
<organism evidence="4 5">
    <name type="scientific">Parascaris equorum</name>
    <name type="common">Equine roundworm</name>
    <dbReference type="NCBI Taxonomy" id="6256"/>
    <lineage>
        <taxon>Eukaryota</taxon>
        <taxon>Metazoa</taxon>
        <taxon>Ecdysozoa</taxon>
        <taxon>Nematoda</taxon>
        <taxon>Chromadorea</taxon>
        <taxon>Rhabditida</taxon>
        <taxon>Spirurina</taxon>
        <taxon>Ascaridomorpha</taxon>
        <taxon>Ascaridoidea</taxon>
        <taxon>Ascarididae</taxon>
        <taxon>Parascaris</taxon>
    </lineage>
</organism>
<evidence type="ECO:0000256" key="2">
    <source>
        <dbReference type="ARBA" id="ARBA00022803"/>
    </source>
</evidence>
<evidence type="ECO:0000256" key="1">
    <source>
        <dbReference type="ARBA" id="ARBA00022737"/>
    </source>
</evidence>